<accession>A0ABQ2CNG2</accession>
<feature type="transmembrane region" description="Helical" evidence="1">
    <location>
        <begin position="242"/>
        <end position="261"/>
    </location>
</feature>
<dbReference type="RefSeq" id="WP_188635821.1">
    <property type="nucleotide sequence ID" value="NZ_BMNN01000002.1"/>
</dbReference>
<keyword evidence="4" id="KW-1185">Reference proteome</keyword>
<reference evidence="4" key="1">
    <citation type="journal article" date="2019" name="Int. J. Syst. Evol. Microbiol.">
        <title>The Global Catalogue of Microorganisms (GCM) 10K type strain sequencing project: providing services to taxonomists for standard genome sequencing and annotation.</title>
        <authorList>
            <consortium name="The Broad Institute Genomics Platform"/>
            <consortium name="The Broad Institute Genome Sequencing Center for Infectious Disease"/>
            <person name="Wu L."/>
            <person name="Ma J."/>
        </authorList>
    </citation>
    <scope>NUCLEOTIDE SEQUENCE [LARGE SCALE GENOMIC DNA]</scope>
    <source>
        <strain evidence="4">JCM 11590</strain>
    </source>
</reference>
<feature type="transmembrane region" description="Helical" evidence="1">
    <location>
        <begin position="185"/>
        <end position="204"/>
    </location>
</feature>
<evidence type="ECO:0000259" key="2">
    <source>
        <dbReference type="Pfam" id="PF09925"/>
    </source>
</evidence>
<evidence type="ECO:0000313" key="3">
    <source>
        <dbReference type="EMBL" id="GGI97827.1"/>
    </source>
</evidence>
<dbReference type="Proteomes" id="UP000633263">
    <property type="component" value="Unassembled WGS sequence"/>
</dbReference>
<proteinExistence type="predicted"/>
<feature type="transmembrane region" description="Helical" evidence="1">
    <location>
        <begin position="50"/>
        <end position="71"/>
    </location>
</feature>
<feature type="transmembrane region" description="Helical" evidence="1">
    <location>
        <begin position="296"/>
        <end position="317"/>
    </location>
</feature>
<feature type="domain" description="DUF2157" evidence="2">
    <location>
        <begin position="16"/>
        <end position="154"/>
    </location>
</feature>
<evidence type="ECO:0000313" key="4">
    <source>
        <dbReference type="Proteomes" id="UP000633263"/>
    </source>
</evidence>
<dbReference type="EMBL" id="BMNN01000002">
    <property type="protein sequence ID" value="GGI97827.1"/>
    <property type="molecule type" value="Genomic_DNA"/>
</dbReference>
<sequence>MNRLDELRQRDQLLGWVEQGLLSPGQAGQALAPAEPKPTAAHWRWALDRLLGFLGCLLLALGVIFFFAFNWDDMHRLHKVALVLLVLSGFAGAALFLQAGSTLYRASLVGAALTTGAALAVVGQIYQTGADIWQLFAGWAVLMLPWVLLARSTAGWLLFWLVANLALALYLAVPRGWPGVGPFSARALFGMAFGNLVMLLLFELAGRHLAPNAGRILPRLAGLMALAVLSLGAGIGWEQGGYRGFLVGLGLVYLLAIPTYLELRRDLLMLALLAYSLVAVGSAGLGHWLADRVDHFTLLNLLGLVVLVGSALATLWLHHLYRESRQ</sequence>
<dbReference type="Pfam" id="PF09925">
    <property type="entry name" value="DUF2157"/>
    <property type="match status" value="1"/>
</dbReference>
<feature type="transmembrane region" description="Helical" evidence="1">
    <location>
        <begin position="132"/>
        <end position="149"/>
    </location>
</feature>
<feature type="transmembrane region" description="Helical" evidence="1">
    <location>
        <begin position="104"/>
        <end position="126"/>
    </location>
</feature>
<feature type="transmembrane region" description="Helical" evidence="1">
    <location>
        <begin position="268"/>
        <end position="290"/>
    </location>
</feature>
<feature type="transmembrane region" description="Helical" evidence="1">
    <location>
        <begin position="156"/>
        <end position="173"/>
    </location>
</feature>
<feature type="transmembrane region" description="Helical" evidence="1">
    <location>
        <begin position="216"/>
        <end position="236"/>
    </location>
</feature>
<keyword evidence="1" id="KW-1133">Transmembrane helix</keyword>
<comment type="caution">
    <text evidence="3">The sequence shown here is derived from an EMBL/GenBank/DDBJ whole genome shotgun (WGS) entry which is preliminary data.</text>
</comment>
<dbReference type="InterPro" id="IPR018677">
    <property type="entry name" value="DUF2157"/>
</dbReference>
<evidence type="ECO:0000256" key="1">
    <source>
        <dbReference type="SAM" id="Phobius"/>
    </source>
</evidence>
<feature type="transmembrane region" description="Helical" evidence="1">
    <location>
        <begin position="77"/>
        <end position="97"/>
    </location>
</feature>
<keyword evidence="1" id="KW-0472">Membrane</keyword>
<protein>
    <recommendedName>
        <fullName evidence="2">DUF2157 domain-containing protein</fullName>
    </recommendedName>
</protein>
<organism evidence="3 4">
    <name type="scientific">Halopseudomonas pertucinogena</name>
    <dbReference type="NCBI Taxonomy" id="86175"/>
    <lineage>
        <taxon>Bacteria</taxon>
        <taxon>Pseudomonadati</taxon>
        <taxon>Pseudomonadota</taxon>
        <taxon>Gammaproteobacteria</taxon>
        <taxon>Pseudomonadales</taxon>
        <taxon>Pseudomonadaceae</taxon>
        <taxon>Halopseudomonas</taxon>
    </lineage>
</organism>
<keyword evidence="1" id="KW-0812">Transmembrane</keyword>
<name>A0ABQ2CNG2_9GAMM</name>
<gene>
    <name evidence="3" type="ORF">GCM10009083_13160</name>
</gene>